<dbReference type="EMBL" id="CABVPL010000005">
    <property type="protein sequence ID" value="VWB25637.1"/>
    <property type="molecule type" value="Genomic_DNA"/>
</dbReference>
<dbReference type="SUPFAM" id="SSF159894">
    <property type="entry name" value="YgaC/TfoX-N like"/>
    <property type="match status" value="1"/>
</dbReference>
<evidence type="ECO:0000313" key="1">
    <source>
        <dbReference type="EMBL" id="VWB25637.1"/>
    </source>
</evidence>
<proteinExistence type="predicted"/>
<organism evidence="1 2">
    <name type="scientific">Burkholderia latens</name>
    <dbReference type="NCBI Taxonomy" id="488446"/>
    <lineage>
        <taxon>Bacteria</taxon>
        <taxon>Pseudomonadati</taxon>
        <taxon>Pseudomonadota</taxon>
        <taxon>Betaproteobacteria</taxon>
        <taxon>Burkholderiales</taxon>
        <taxon>Burkholderiaceae</taxon>
        <taxon>Burkholderia</taxon>
        <taxon>Burkholderia cepacia complex</taxon>
    </lineage>
</organism>
<sequence>MVALVRDDRLCIKPTPEGRAYLGACGEAPPYPRAKPHLVIAGKRWDDREWLPTLVRITAAQLPLPVRRGR</sequence>
<reference evidence="1 2" key="1">
    <citation type="submission" date="2019-09" db="EMBL/GenBank/DDBJ databases">
        <authorList>
            <person name="Depoorter E."/>
        </authorList>
    </citation>
    <scope>NUCLEOTIDE SEQUENCE [LARGE SCALE GENOMIC DNA]</scope>
    <source>
        <strain evidence="1">LMG 24064</strain>
    </source>
</reference>
<accession>A0A6P2I4P7</accession>
<name>A0A6P2I4P7_9BURK</name>
<evidence type="ECO:0000313" key="2">
    <source>
        <dbReference type="Proteomes" id="UP000494222"/>
    </source>
</evidence>
<gene>
    <name evidence="1" type="ORF">BLA24064_01047</name>
</gene>
<dbReference type="AlphaFoldDB" id="A0A6P2I4P7"/>
<dbReference type="Proteomes" id="UP000494222">
    <property type="component" value="Unassembled WGS sequence"/>
</dbReference>
<protein>
    <submittedName>
        <fullName evidence="1">Competence protein TfoX</fullName>
    </submittedName>
</protein>